<evidence type="ECO:0000256" key="1">
    <source>
        <dbReference type="ARBA" id="ARBA00022741"/>
    </source>
</evidence>
<sequence>MTQRRGSKKETSLSLIESPEELSGTLERVVFHNPDNGYTVLRLNVKGKPDLVTVVGAMHEPQPGVALNVSGRWTSHAKFGEQFQMERYETVLPATEAGIRHYLASGLIKGVREAMAKRIVDMFGEDTFRIMEEDPEQLLKVSGIGMKTVDAVRAAWAEHQGIRELIMFLQPHGVSTAYAVRIYKHYGAEALDVVRENPYRLAMDIHGIGFLTADTIAMKLGFEPESALRAEAGLLYTLVRLSEDGHVYYPKEDLLRETAALLNVEPALAERALTPLAAEERIVLEELRGQPGQIPGDIDPDDDRVLTHIGVYLGRYHHCEAGIAYYLRRILRSPKAATFDDPEAVMKKTLASLREARTGPTELAPEQEEAVRSAIAKKVMVITGGPGTGKTTVINAVIKAFSQVKARILLAAPTGRAAKRLSETSALEAKTIHRLLEYSPHEDSFCRNEDNPLACTLLVIDEASMMDTLLMYHLLKAVPLGATVIFVGDVNQLPSVGPGNVLRDIIASGTVPVVELTEVFRQAAESEIILNAHRINHGEAPSLANPTDRLGDFYFIRQDDPEKAAAMVVDLVKEHIPRRFNLNAFDDVQVLSPMHKGSCGAANLNALLQDALNPQTLKLQRGDRQFRLGDKVMQIRNNYDKDVFNGDIGRIIHVHPEDREITVRFDETNVIYPWDDLDELVPAYAISVHKSQGSEYPAVVLPILTQHYVMLQRNLLYTGVTRGKRLVVLVGSAKAVHIAVANNQMRKRHTWLAHRLAAGV</sequence>
<dbReference type="InterPro" id="IPR027785">
    <property type="entry name" value="UvrD-like_helicase_C"/>
</dbReference>
<dbReference type="Gene3D" id="3.40.50.300">
    <property type="entry name" value="P-loop containing nucleotide triphosphate hydrolases"/>
    <property type="match status" value="2"/>
</dbReference>
<dbReference type="InterPro" id="IPR050534">
    <property type="entry name" value="Coronavir_polyprotein_1ab"/>
</dbReference>
<dbReference type="InterPro" id="IPR010994">
    <property type="entry name" value="RuvA_2-like"/>
</dbReference>
<feature type="domain" description="AAA+ ATPase" evidence="3">
    <location>
        <begin position="376"/>
        <end position="517"/>
    </location>
</feature>
<protein>
    <submittedName>
        <fullName evidence="4">Helicase, RecD/TraA family</fullName>
        <ecNumber evidence="4">3.1.11.5</ecNumber>
    </submittedName>
</protein>
<keyword evidence="4" id="KW-0347">Helicase</keyword>
<organism evidence="4">
    <name type="scientific">uncultured delta proteobacterium</name>
    <dbReference type="NCBI Taxonomy" id="34034"/>
    <lineage>
        <taxon>Bacteria</taxon>
        <taxon>Deltaproteobacteria</taxon>
        <taxon>environmental samples</taxon>
    </lineage>
</organism>
<dbReference type="EMBL" id="FLUQ01000001">
    <property type="protein sequence ID" value="SBV99433.1"/>
    <property type="molecule type" value="Genomic_DNA"/>
</dbReference>
<gene>
    <name evidence="4" type="ORF">KL86DPRO_11589</name>
</gene>
<dbReference type="Pfam" id="PF14490">
    <property type="entry name" value="HHH_RecD2"/>
    <property type="match status" value="1"/>
</dbReference>
<dbReference type="Pfam" id="PF13538">
    <property type="entry name" value="UvrD_C_2"/>
    <property type="match status" value="1"/>
</dbReference>
<evidence type="ECO:0000256" key="2">
    <source>
        <dbReference type="ARBA" id="ARBA00022840"/>
    </source>
</evidence>
<dbReference type="Pfam" id="PF14520">
    <property type="entry name" value="HHH_5"/>
    <property type="match status" value="1"/>
</dbReference>
<dbReference type="CDD" id="cd17933">
    <property type="entry name" value="DEXSc_RecD-like"/>
    <property type="match status" value="1"/>
</dbReference>
<dbReference type="PANTHER" id="PTHR43788:SF6">
    <property type="entry name" value="DNA HELICASE B"/>
    <property type="match status" value="1"/>
</dbReference>
<evidence type="ECO:0000259" key="3">
    <source>
        <dbReference type="SMART" id="SM00382"/>
    </source>
</evidence>
<keyword evidence="4" id="KW-0378">Hydrolase</keyword>
<dbReference type="Pfam" id="PF18335">
    <property type="entry name" value="SH3_13"/>
    <property type="match status" value="1"/>
</dbReference>
<dbReference type="GO" id="GO:0008854">
    <property type="term" value="F:exodeoxyribonuclease V activity"/>
    <property type="evidence" value="ECO:0007669"/>
    <property type="project" value="UniProtKB-EC"/>
</dbReference>
<dbReference type="InterPro" id="IPR055446">
    <property type="entry name" value="RecD2_N_OB"/>
</dbReference>
<dbReference type="SUPFAM" id="SSF47781">
    <property type="entry name" value="RuvA domain 2-like"/>
    <property type="match status" value="1"/>
</dbReference>
<dbReference type="GO" id="GO:0017116">
    <property type="term" value="F:single-stranded DNA helicase activity"/>
    <property type="evidence" value="ECO:0007669"/>
    <property type="project" value="TreeGrafter"/>
</dbReference>
<evidence type="ECO:0000313" key="4">
    <source>
        <dbReference type="EMBL" id="SBV99433.1"/>
    </source>
</evidence>
<dbReference type="InterPro" id="IPR003593">
    <property type="entry name" value="AAA+_ATPase"/>
</dbReference>
<dbReference type="InterPro" id="IPR027417">
    <property type="entry name" value="P-loop_NTPase"/>
</dbReference>
<dbReference type="PANTHER" id="PTHR43788">
    <property type="entry name" value="DNA2/NAM7 HELICASE FAMILY MEMBER"/>
    <property type="match status" value="1"/>
</dbReference>
<name>A0A212JJ04_9DELT</name>
<dbReference type="EC" id="3.1.11.5" evidence="4"/>
<dbReference type="CDD" id="cd18809">
    <property type="entry name" value="SF1_C_RecD"/>
    <property type="match status" value="1"/>
</dbReference>
<proteinExistence type="inferred from homology"/>
<dbReference type="Gene3D" id="2.30.30.940">
    <property type="match status" value="1"/>
</dbReference>
<dbReference type="SUPFAM" id="SSF52540">
    <property type="entry name" value="P-loop containing nucleoside triphosphate hydrolases"/>
    <property type="match status" value="2"/>
</dbReference>
<dbReference type="GO" id="GO:0009338">
    <property type="term" value="C:exodeoxyribonuclease V complex"/>
    <property type="evidence" value="ECO:0007669"/>
    <property type="project" value="TreeGrafter"/>
</dbReference>
<dbReference type="GO" id="GO:0003677">
    <property type="term" value="F:DNA binding"/>
    <property type="evidence" value="ECO:0007669"/>
    <property type="project" value="InterPro"/>
</dbReference>
<dbReference type="Gene3D" id="1.10.150.20">
    <property type="entry name" value="5' to 3' exonuclease, C-terminal subdomain"/>
    <property type="match status" value="1"/>
</dbReference>
<dbReference type="InterPro" id="IPR029493">
    <property type="entry name" value="RecD2-like_HHH"/>
</dbReference>
<dbReference type="GO" id="GO:0043139">
    <property type="term" value="F:5'-3' DNA helicase activity"/>
    <property type="evidence" value="ECO:0007669"/>
    <property type="project" value="InterPro"/>
</dbReference>
<dbReference type="HAMAP" id="MF_01488">
    <property type="entry name" value="RecD2"/>
    <property type="match status" value="1"/>
</dbReference>
<accession>A0A212JJ04</accession>
<reference evidence="4" key="1">
    <citation type="submission" date="2016-04" db="EMBL/GenBank/DDBJ databases">
        <authorList>
            <person name="Evans L.H."/>
            <person name="Alamgir A."/>
            <person name="Owens N."/>
            <person name="Weber N.D."/>
            <person name="Virtaneva K."/>
            <person name="Barbian K."/>
            <person name="Babar A."/>
            <person name="Rosenke K."/>
        </authorList>
    </citation>
    <scope>NUCLEOTIDE SEQUENCE</scope>
    <source>
        <strain evidence="4">86</strain>
    </source>
</reference>
<keyword evidence="1" id="KW-0547">Nucleotide-binding</keyword>
<dbReference type="GO" id="GO:0005524">
    <property type="term" value="F:ATP binding"/>
    <property type="evidence" value="ECO:0007669"/>
    <property type="project" value="UniProtKB-KW"/>
</dbReference>
<dbReference type="InterPro" id="IPR041451">
    <property type="entry name" value="RecD2_SH13"/>
</dbReference>
<dbReference type="AlphaFoldDB" id="A0A212JJ04"/>
<dbReference type="GO" id="GO:0006310">
    <property type="term" value="P:DNA recombination"/>
    <property type="evidence" value="ECO:0007669"/>
    <property type="project" value="InterPro"/>
</dbReference>
<keyword evidence="2" id="KW-0067">ATP-binding</keyword>
<dbReference type="NCBIfam" id="TIGR01448">
    <property type="entry name" value="recD_rel"/>
    <property type="match status" value="1"/>
</dbReference>
<dbReference type="Gene3D" id="1.10.10.2220">
    <property type="match status" value="1"/>
</dbReference>
<dbReference type="SMART" id="SM00382">
    <property type="entry name" value="AAA"/>
    <property type="match status" value="1"/>
</dbReference>
<dbReference type="Pfam" id="PF13245">
    <property type="entry name" value="AAA_19"/>
    <property type="match status" value="1"/>
</dbReference>
<dbReference type="InterPro" id="IPR006345">
    <property type="entry name" value="RecD2"/>
</dbReference>
<dbReference type="Pfam" id="PF23139">
    <property type="entry name" value="OB_YrrC"/>
    <property type="match status" value="1"/>
</dbReference>